<proteinExistence type="predicted"/>
<feature type="compositionally biased region" description="Low complexity" evidence="1">
    <location>
        <begin position="329"/>
        <end position="344"/>
    </location>
</feature>
<reference evidence="2 3" key="1">
    <citation type="journal article" date="2016" name="Mol. Biol. Evol.">
        <title>Comparative Genomics of Early-Diverging Mushroom-Forming Fungi Provides Insights into the Origins of Lignocellulose Decay Capabilities.</title>
        <authorList>
            <person name="Nagy L.G."/>
            <person name="Riley R."/>
            <person name="Tritt A."/>
            <person name="Adam C."/>
            <person name="Daum C."/>
            <person name="Floudas D."/>
            <person name="Sun H."/>
            <person name="Yadav J.S."/>
            <person name="Pangilinan J."/>
            <person name="Larsson K.H."/>
            <person name="Matsuura K."/>
            <person name="Barry K."/>
            <person name="Labutti K."/>
            <person name="Kuo R."/>
            <person name="Ohm R.A."/>
            <person name="Bhattacharya S.S."/>
            <person name="Shirouzu T."/>
            <person name="Yoshinaga Y."/>
            <person name="Martin F.M."/>
            <person name="Grigoriev I.V."/>
            <person name="Hibbett D.S."/>
        </authorList>
    </citation>
    <scope>NUCLEOTIDE SEQUENCE [LARGE SCALE GENOMIC DNA]</scope>
    <source>
        <strain evidence="2 3">HHB12029</strain>
    </source>
</reference>
<dbReference type="EMBL" id="KV426065">
    <property type="protein sequence ID" value="KZV89730.1"/>
    <property type="molecule type" value="Genomic_DNA"/>
</dbReference>
<evidence type="ECO:0000313" key="2">
    <source>
        <dbReference type="EMBL" id="KZV89730.1"/>
    </source>
</evidence>
<feature type="compositionally biased region" description="Polar residues" evidence="1">
    <location>
        <begin position="362"/>
        <end position="371"/>
    </location>
</feature>
<dbReference type="OrthoDB" id="10681769at2759"/>
<feature type="region of interest" description="Disordered" evidence="1">
    <location>
        <begin position="329"/>
        <end position="380"/>
    </location>
</feature>
<keyword evidence="3" id="KW-1185">Reference proteome</keyword>
<feature type="compositionally biased region" description="Pro residues" evidence="1">
    <location>
        <begin position="345"/>
        <end position="357"/>
    </location>
</feature>
<feature type="compositionally biased region" description="Low complexity" evidence="1">
    <location>
        <begin position="129"/>
        <end position="155"/>
    </location>
</feature>
<protein>
    <submittedName>
        <fullName evidence="2">Uncharacterized protein</fullName>
    </submittedName>
</protein>
<dbReference type="AlphaFoldDB" id="A0A165FYV3"/>
<accession>A0A165FYV3</accession>
<evidence type="ECO:0000313" key="3">
    <source>
        <dbReference type="Proteomes" id="UP000077266"/>
    </source>
</evidence>
<evidence type="ECO:0000256" key="1">
    <source>
        <dbReference type="SAM" id="MobiDB-lite"/>
    </source>
</evidence>
<sequence>MREHAGKLCIVAGGRICRRIHGLSSSSQARIAGPHISSLALSPARTMASPTSKPRSPTKAQLLKQLAILDSIPDVFLPPTLPPSPPASRGNSPAANGAQKRKHDQMPDGEPANKRARTATAPQLPSPPKTSSSDSSAGSPAQSSVASAATSTSGPDFVPTPVKHAPVDPVYCKMRQATLGKVGKKYKHHADSREYTLARDHKRDKANDSREQLLVFIESAETIIIFAYSFWLEDLRNATLRPGHQPSNAPFSPAAWRTIGQILQVTLKRGETAAKCLPQRPEEQQTHVTRVRACLAILRRLEGFVRSYLGRSSAWSASRVLAGLSSQSSAGAINGRSSASTSPPGQQPTPPAVPSPAPSTSHLHPSPQQHSPAPGHTSGVTSTELEALELALDDVRVANASLSYAHESPFIRPDALSRAFPHTFRRLAVTPGTAVLREPAVRPNQTDLFGVDLDAAAGKEVRGAERPRFVLAESELEWPTTPSSGLGAGIGALCCVARAMVWEMGQPIEGFISITEP</sequence>
<dbReference type="Proteomes" id="UP000077266">
    <property type="component" value="Unassembled WGS sequence"/>
</dbReference>
<dbReference type="InParanoid" id="A0A165FYV3"/>
<gene>
    <name evidence="2" type="ORF">EXIGLDRAFT_138891</name>
</gene>
<feature type="region of interest" description="Disordered" evidence="1">
    <location>
        <begin position="76"/>
        <end position="165"/>
    </location>
</feature>
<organism evidence="2 3">
    <name type="scientific">Exidia glandulosa HHB12029</name>
    <dbReference type="NCBI Taxonomy" id="1314781"/>
    <lineage>
        <taxon>Eukaryota</taxon>
        <taxon>Fungi</taxon>
        <taxon>Dikarya</taxon>
        <taxon>Basidiomycota</taxon>
        <taxon>Agaricomycotina</taxon>
        <taxon>Agaricomycetes</taxon>
        <taxon>Auriculariales</taxon>
        <taxon>Exidiaceae</taxon>
        <taxon>Exidia</taxon>
    </lineage>
</organism>
<name>A0A165FYV3_EXIGL</name>